<name>A0A8H6XLS0_9AGAR</name>
<evidence type="ECO:0000313" key="1">
    <source>
        <dbReference type="EMBL" id="KAF7342772.1"/>
    </source>
</evidence>
<reference evidence="1" key="1">
    <citation type="submission" date="2020-05" db="EMBL/GenBank/DDBJ databases">
        <title>Mycena genomes resolve the evolution of fungal bioluminescence.</title>
        <authorList>
            <person name="Tsai I.J."/>
        </authorList>
    </citation>
    <scope>NUCLEOTIDE SEQUENCE</scope>
    <source>
        <strain evidence="1">160909Yilan</strain>
    </source>
</reference>
<accession>A0A8H6XLS0</accession>
<comment type="caution">
    <text evidence="1">The sequence shown here is derived from an EMBL/GenBank/DDBJ whole genome shotgun (WGS) entry which is preliminary data.</text>
</comment>
<protein>
    <submittedName>
        <fullName evidence="1">Uncharacterized protein</fullName>
    </submittedName>
</protein>
<dbReference type="AlphaFoldDB" id="A0A8H6XLS0"/>
<sequence>MRDVRRIWVSAPVYCALFSALRFLHAPAARGRVAEACERVLVMHDDVALMLVPMLVPDDRYDLYHGSRRLGLLIVQAPSLPFHAPFFCGRRPASVTFIALHTFSTSASLFIATSSSPCARSRPRHRAVESTSVPSVRRALRGSLRFSLRRRGLQLLVALAEAQRRHRGALGRCTCFKSRTWAHMPGTSLVHVGGRAGTEGVAVGDRRDSRPSRRPRASGVGLLDLFPFSAHRLPVHAPYARPSAFLTSTSSPAGYSAELIDFSDSKHD</sequence>
<organism evidence="1 2">
    <name type="scientific">Mycena sanguinolenta</name>
    <dbReference type="NCBI Taxonomy" id="230812"/>
    <lineage>
        <taxon>Eukaryota</taxon>
        <taxon>Fungi</taxon>
        <taxon>Dikarya</taxon>
        <taxon>Basidiomycota</taxon>
        <taxon>Agaricomycotina</taxon>
        <taxon>Agaricomycetes</taxon>
        <taxon>Agaricomycetidae</taxon>
        <taxon>Agaricales</taxon>
        <taxon>Marasmiineae</taxon>
        <taxon>Mycenaceae</taxon>
        <taxon>Mycena</taxon>
    </lineage>
</organism>
<evidence type="ECO:0000313" key="2">
    <source>
        <dbReference type="Proteomes" id="UP000623467"/>
    </source>
</evidence>
<dbReference type="EMBL" id="JACAZH010000024">
    <property type="protein sequence ID" value="KAF7342772.1"/>
    <property type="molecule type" value="Genomic_DNA"/>
</dbReference>
<proteinExistence type="predicted"/>
<gene>
    <name evidence="1" type="ORF">MSAN_01992400</name>
</gene>
<dbReference type="Proteomes" id="UP000623467">
    <property type="component" value="Unassembled WGS sequence"/>
</dbReference>
<keyword evidence="2" id="KW-1185">Reference proteome</keyword>